<sequence length="181" mass="17784">MVAVALPGIAGPVGTAASAGTGVVGAAAPGAFTLGPVCSSGCAGTRSARTLAVLRRATAFSLGGPAALAVTPRRLVLGRAATRTFGGSCPLETVCLAGVRPAASSGTLSPGRDFLPPATAAARTVDRAIGPSTAAFGTPSSFGTHVVLDCLSRPVGLTIPWWKRGVGPPGGSVIRDLRPRC</sequence>
<comment type="caution">
    <text evidence="1">The sequence shown here is derived from an EMBL/GenBank/DDBJ whole genome shotgun (WGS) entry which is preliminary data.</text>
</comment>
<proteinExistence type="predicted"/>
<accession>A0A919CM86</accession>
<evidence type="ECO:0000313" key="1">
    <source>
        <dbReference type="EMBL" id="GHD35425.1"/>
    </source>
</evidence>
<protein>
    <submittedName>
        <fullName evidence="1">Uncharacterized protein</fullName>
    </submittedName>
</protein>
<gene>
    <name evidence="1" type="ORF">GCM10007147_41850</name>
</gene>
<evidence type="ECO:0000313" key="2">
    <source>
        <dbReference type="Proteomes" id="UP000654947"/>
    </source>
</evidence>
<dbReference type="Proteomes" id="UP000654947">
    <property type="component" value="Unassembled WGS sequence"/>
</dbReference>
<name>A0A919CM86_9ACTN</name>
<keyword evidence="2" id="KW-1185">Reference proteome</keyword>
<organism evidence="1 2">
    <name type="scientific">Nocardiopsis kunsanensis</name>
    <dbReference type="NCBI Taxonomy" id="141693"/>
    <lineage>
        <taxon>Bacteria</taxon>
        <taxon>Bacillati</taxon>
        <taxon>Actinomycetota</taxon>
        <taxon>Actinomycetes</taxon>
        <taxon>Streptosporangiales</taxon>
        <taxon>Nocardiopsidaceae</taxon>
        <taxon>Nocardiopsis</taxon>
    </lineage>
</organism>
<dbReference type="EMBL" id="BMXL01000034">
    <property type="protein sequence ID" value="GHD35425.1"/>
    <property type="molecule type" value="Genomic_DNA"/>
</dbReference>
<dbReference type="AlphaFoldDB" id="A0A919CM86"/>
<reference evidence="1 2" key="1">
    <citation type="journal article" date="2014" name="Int. J. Syst. Evol. Microbiol.">
        <title>Complete genome sequence of Corynebacterium casei LMG S-19264T (=DSM 44701T), isolated from a smear-ripened cheese.</title>
        <authorList>
            <consortium name="US DOE Joint Genome Institute (JGI-PGF)"/>
            <person name="Walter F."/>
            <person name="Albersmeier A."/>
            <person name="Kalinowski J."/>
            <person name="Ruckert C."/>
        </authorList>
    </citation>
    <scope>NUCLEOTIDE SEQUENCE [LARGE SCALE GENOMIC DNA]</scope>
    <source>
        <strain evidence="1 2">KCTC 19473</strain>
    </source>
</reference>